<keyword evidence="4" id="KW-1185">Reference proteome</keyword>
<evidence type="ECO:0000256" key="1">
    <source>
        <dbReference type="SAM" id="MobiDB-lite"/>
    </source>
</evidence>
<dbReference type="Gene3D" id="3.40.50.10810">
    <property type="entry name" value="Tandem AAA-ATPase domain"/>
    <property type="match status" value="2"/>
</dbReference>
<evidence type="ECO:0000313" key="3">
    <source>
        <dbReference type="EMBL" id="TWT52011.1"/>
    </source>
</evidence>
<dbReference type="Pfam" id="PF04851">
    <property type="entry name" value="ResIII"/>
    <property type="match status" value="1"/>
</dbReference>
<dbReference type="InterPro" id="IPR038718">
    <property type="entry name" value="SNF2-like_sf"/>
</dbReference>
<evidence type="ECO:0000313" key="4">
    <source>
        <dbReference type="Proteomes" id="UP000318053"/>
    </source>
</evidence>
<gene>
    <name evidence="3" type="ORF">CA85_51210</name>
</gene>
<dbReference type="InterPro" id="IPR006935">
    <property type="entry name" value="Helicase/UvrB_N"/>
</dbReference>
<dbReference type="GO" id="GO:0003677">
    <property type="term" value="F:DNA binding"/>
    <property type="evidence" value="ECO:0007669"/>
    <property type="project" value="InterPro"/>
</dbReference>
<dbReference type="InterPro" id="IPR027417">
    <property type="entry name" value="P-loop_NTPase"/>
</dbReference>
<feature type="region of interest" description="Disordered" evidence="1">
    <location>
        <begin position="393"/>
        <end position="412"/>
    </location>
</feature>
<dbReference type="SMART" id="SM00487">
    <property type="entry name" value="DEXDc"/>
    <property type="match status" value="1"/>
</dbReference>
<dbReference type="AlphaFoldDB" id="A0A5C5WPG3"/>
<evidence type="ECO:0000259" key="2">
    <source>
        <dbReference type="PROSITE" id="PS51192"/>
    </source>
</evidence>
<dbReference type="GO" id="GO:0016787">
    <property type="term" value="F:hydrolase activity"/>
    <property type="evidence" value="ECO:0007669"/>
    <property type="project" value="InterPro"/>
</dbReference>
<dbReference type="InterPro" id="IPR014001">
    <property type="entry name" value="Helicase_ATP-bd"/>
</dbReference>
<dbReference type="GO" id="GO:0005524">
    <property type="term" value="F:ATP binding"/>
    <property type="evidence" value="ECO:0007669"/>
    <property type="project" value="InterPro"/>
</dbReference>
<feature type="domain" description="Helicase ATP-binding" evidence="2">
    <location>
        <begin position="37"/>
        <end position="281"/>
    </location>
</feature>
<comment type="caution">
    <text evidence="3">The sequence shown here is derived from an EMBL/GenBank/DDBJ whole genome shotgun (WGS) entry which is preliminary data.</text>
</comment>
<feature type="compositionally biased region" description="Acidic residues" evidence="1">
    <location>
        <begin position="393"/>
        <end position="403"/>
    </location>
</feature>
<name>A0A5C5WPG3_9BACT</name>
<dbReference type="RefSeq" id="WP_146394122.1">
    <property type="nucleotide sequence ID" value="NZ_SJPK01000034.1"/>
</dbReference>
<protein>
    <submittedName>
        <fullName evidence="3">Type III restriction enzyme, res subunit</fullName>
    </submittedName>
</protein>
<dbReference type="OrthoDB" id="9814088at2"/>
<reference evidence="3 4" key="1">
    <citation type="submission" date="2019-02" db="EMBL/GenBank/DDBJ databases">
        <title>Deep-cultivation of Planctomycetes and their phenomic and genomic characterization uncovers novel biology.</title>
        <authorList>
            <person name="Wiegand S."/>
            <person name="Jogler M."/>
            <person name="Boedeker C."/>
            <person name="Pinto D."/>
            <person name="Vollmers J."/>
            <person name="Rivas-Marin E."/>
            <person name="Kohn T."/>
            <person name="Peeters S.H."/>
            <person name="Heuer A."/>
            <person name="Rast P."/>
            <person name="Oberbeckmann S."/>
            <person name="Bunk B."/>
            <person name="Jeske O."/>
            <person name="Meyerdierks A."/>
            <person name="Storesund J.E."/>
            <person name="Kallscheuer N."/>
            <person name="Luecker S."/>
            <person name="Lage O.M."/>
            <person name="Pohl T."/>
            <person name="Merkel B.J."/>
            <person name="Hornburger P."/>
            <person name="Mueller R.-W."/>
            <person name="Bruemmer F."/>
            <person name="Labrenz M."/>
            <person name="Spormann A.M."/>
            <person name="Op Den Camp H."/>
            <person name="Overmann J."/>
            <person name="Amann R."/>
            <person name="Jetten M.S.M."/>
            <person name="Mascher T."/>
            <person name="Medema M.H."/>
            <person name="Devos D.P."/>
            <person name="Kaster A.-K."/>
            <person name="Ovreas L."/>
            <person name="Rohde M."/>
            <person name="Galperin M.Y."/>
            <person name="Jogler C."/>
        </authorList>
    </citation>
    <scope>NUCLEOTIDE SEQUENCE [LARGE SCALE GENOMIC DNA]</scope>
    <source>
        <strain evidence="3 4">CA85</strain>
    </source>
</reference>
<accession>A0A5C5WPG3</accession>
<dbReference type="EMBL" id="SJPK01000034">
    <property type="protein sequence ID" value="TWT52011.1"/>
    <property type="molecule type" value="Genomic_DNA"/>
</dbReference>
<organism evidence="3 4">
    <name type="scientific">Allorhodopirellula solitaria</name>
    <dbReference type="NCBI Taxonomy" id="2527987"/>
    <lineage>
        <taxon>Bacteria</taxon>
        <taxon>Pseudomonadati</taxon>
        <taxon>Planctomycetota</taxon>
        <taxon>Planctomycetia</taxon>
        <taxon>Pirellulales</taxon>
        <taxon>Pirellulaceae</taxon>
        <taxon>Allorhodopirellula</taxon>
    </lineage>
</organism>
<proteinExistence type="predicted"/>
<dbReference type="SUPFAM" id="SSF52540">
    <property type="entry name" value="P-loop containing nucleoside triphosphate hydrolases"/>
    <property type="match status" value="1"/>
</dbReference>
<sequence>MANILLDTKVASQLLDFGSRIGEARGNEQLEGAVAIHNMLQAHGVAYLADEVGMGKTYVALGALALFRHFNPGFRVLVLAPRGNIQSKWMKEQRNFVANNVRICDMRVKSLHGSPARPLVSCGNLHDLVHEVTADPNRDFFARMTSFSFPVTGKHAVNRERGEKIRDAFRSSVPWLRNEIFDLRSKEAFKDNFAKALCCVLPKFDLVIVDEAHNLKHGYGESVSSRNRLLALAMGHPSAEIDSKLFPGYASRASRVLFLSATPVEETYQQLWNQLDVFGKAGPYKKLLDKKISDETRKAVASDFLIRRVTSVRIGADELTKNEYRREWRRGGVVSHDEPIRVEDPKQRMVVALVQKKVTELLGHERFNSSFQIGMLASFESFLETAKLKRDDDETANFDDSDQTENSMEKEGVDVNNINRLAGCDPRSAPVIWRDWYSRKEASSCKMLVLKLTPQERKPHGCQRYRRKPHSSNRRF</sequence>
<dbReference type="PROSITE" id="PS51192">
    <property type="entry name" value="HELICASE_ATP_BIND_1"/>
    <property type="match status" value="1"/>
</dbReference>
<dbReference type="Proteomes" id="UP000318053">
    <property type="component" value="Unassembled WGS sequence"/>
</dbReference>